<comment type="similarity">
    <text evidence="2">Belongs to the Nudix hydrolase family.</text>
</comment>
<dbReference type="PROSITE" id="PS00893">
    <property type="entry name" value="NUDIX_BOX"/>
    <property type="match status" value="1"/>
</dbReference>
<feature type="domain" description="Nudix hydrolase" evidence="3">
    <location>
        <begin position="22"/>
        <end position="153"/>
    </location>
</feature>
<dbReference type="InterPro" id="IPR020476">
    <property type="entry name" value="Nudix_hydrolase"/>
</dbReference>
<keyword evidence="1 2" id="KW-0378">Hydrolase</keyword>
<organism evidence="4 5">
    <name type="scientific">Polyplosphaeria fusca</name>
    <dbReference type="NCBI Taxonomy" id="682080"/>
    <lineage>
        <taxon>Eukaryota</taxon>
        <taxon>Fungi</taxon>
        <taxon>Dikarya</taxon>
        <taxon>Ascomycota</taxon>
        <taxon>Pezizomycotina</taxon>
        <taxon>Dothideomycetes</taxon>
        <taxon>Pleosporomycetidae</taxon>
        <taxon>Pleosporales</taxon>
        <taxon>Tetraplosphaeriaceae</taxon>
        <taxon>Polyplosphaeria</taxon>
    </lineage>
</organism>
<dbReference type="Proteomes" id="UP000799444">
    <property type="component" value="Unassembled WGS sequence"/>
</dbReference>
<sequence>MPPPEYPTPKTVGSAKPNISYTRCHAIRVVAFNAAGDIALIFAKRDNYYKLPGGGIDPGEDHDVAAQREMLEETGAKIKLRAEGGCVATTEEYRGDLHQRSCCYCADLVDGAGEPSLTEDEVKDGLRHLWVPVEEAKRRMATTEPTSELGWYIKERDGYLLHEATK</sequence>
<dbReference type="PANTHER" id="PTHR43736">
    <property type="entry name" value="ADP-RIBOSE PYROPHOSPHATASE"/>
    <property type="match status" value="1"/>
</dbReference>
<comment type="caution">
    <text evidence="4">The sequence shown here is derived from an EMBL/GenBank/DDBJ whole genome shotgun (WGS) entry which is preliminary data.</text>
</comment>
<dbReference type="PANTHER" id="PTHR43736:SF2">
    <property type="entry name" value="MUTT_NUDIX FAMILY PROTEIN"/>
    <property type="match status" value="1"/>
</dbReference>
<name>A0A9P4R6E6_9PLEO</name>
<reference evidence="4" key="1">
    <citation type="journal article" date="2020" name="Stud. Mycol.">
        <title>101 Dothideomycetes genomes: a test case for predicting lifestyles and emergence of pathogens.</title>
        <authorList>
            <person name="Haridas S."/>
            <person name="Albert R."/>
            <person name="Binder M."/>
            <person name="Bloem J."/>
            <person name="Labutti K."/>
            <person name="Salamov A."/>
            <person name="Andreopoulos B."/>
            <person name="Baker S."/>
            <person name="Barry K."/>
            <person name="Bills G."/>
            <person name="Bluhm B."/>
            <person name="Cannon C."/>
            <person name="Castanera R."/>
            <person name="Culley D."/>
            <person name="Daum C."/>
            <person name="Ezra D."/>
            <person name="Gonzalez J."/>
            <person name="Henrissat B."/>
            <person name="Kuo A."/>
            <person name="Liang C."/>
            <person name="Lipzen A."/>
            <person name="Lutzoni F."/>
            <person name="Magnuson J."/>
            <person name="Mondo S."/>
            <person name="Nolan M."/>
            <person name="Ohm R."/>
            <person name="Pangilinan J."/>
            <person name="Park H.-J."/>
            <person name="Ramirez L."/>
            <person name="Alfaro M."/>
            <person name="Sun H."/>
            <person name="Tritt A."/>
            <person name="Yoshinaga Y."/>
            <person name="Zwiers L.-H."/>
            <person name="Turgeon B."/>
            <person name="Goodwin S."/>
            <person name="Spatafora J."/>
            <person name="Crous P."/>
            <person name="Grigoriev I."/>
        </authorList>
    </citation>
    <scope>NUCLEOTIDE SEQUENCE</scope>
    <source>
        <strain evidence="4">CBS 125425</strain>
    </source>
</reference>
<dbReference type="SUPFAM" id="SSF55811">
    <property type="entry name" value="Nudix"/>
    <property type="match status" value="1"/>
</dbReference>
<keyword evidence="5" id="KW-1185">Reference proteome</keyword>
<dbReference type="InterPro" id="IPR020084">
    <property type="entry name" value="NUDIX_hydrolase_CS"/>
</dbReference>
<dbReference type="AlphaFoldDB" id="A0A9P4R6E6"/>
<evidence type="ECO:0000259" key="3">
    <source>
        <dbReference type="PROSITE" id="PS51462"/>
    </source>
</evidence>
<evidence type="ECO:0000256" key="2">
    <source>
        <dbReference type="RuleBase" id="RU003476"/>
    </source>
</evidence>
<proteinExistence type="inferred from homology"/>
<dbReference type="PRINTS" id="PR00502">
    <property type="entry name" value="NUDIXFAMILY"/>
</dbReference>
<dbReference type="EMBL" id="ML996113">
    <property type="protein sequence ID" value="KAF2737875.1"/>
    <property type="molecule type" value="Genomic_DNA"/>
</dbReference>
<gene>
    <name evidence="4" type="ORF">EJ04DRAFT_520908</name>
</gene>
<dbReference type="InterPro" id="IPR015797">
    <property type="entry name" value="NUDIX_hydrolase-like_dom_sf"/>
</dbReference>
<evidence type="ECO:0000313" key="4">
    <source>
        <dbReference type="EMBL" id="KAF2737875.1"/>
    </source>
</evidence>
<dbReference type="InterPro" id="IPR000086">
    <property type="entry name" value="NUDIX_hydrolase_dom"/>
</dbReference>
<accession>A0A9P4R6E6</accession>
<dbReference type="GO" id="GO:0016787">
    <property type="term" value="F:hydrolase activity"/>
    <property type="evidence" value="ECO:0007669"/>
    <property type="project" value="UniProtKB-KW"/>
</dbReference>
<dbReference type="OrthoDB" id="2011998at2759"/>
<dbReference type="Pfam" id="PF00293">
    <property type="entry name" value="NUDIX"/>
    <property type="match status" value="1"/>
</dbReference>
<protein>
    <recommendedName>
        <fullName evidence="3">Nudix hydrolase domain-containing protein</fullName>
    </recommendedName>
</protein>
<evidence type="ECO:0000256" key="1">
    <source>
        <dbReference type="ARBA" id="ARBA00022801"/>
    </source>
</evidence>
<dbReference type="Gene3D" id="3.90.79.10">
    <property type="entry name" value="Nucleoside Triphosphate Pyrophosphohydrolase"/>
    <property type="match status" value="1"/>
</dbReference>
<dbReference type="PROSITE" id="PS51462">
    <property type="entry name" value="NUDIX"/>
    <property type="match status" value="1"/>
</dbReference>
<evidence type="ECO:0000313" key="5">
    <source>
        <dbReference type="Proteomes" id="UP000799444"/>
    </source>
</evidence>